<gene>
    <name evidence="2" type="ORF">T459_14023</name>
</gene>
<comment type="caution">
    <text evidence="2">The sequence shown here is derived from an EMBL/GenBank/DDBJ whole genome shotgun (WGS) entry which is preliminary data.</text>
</comment>
<organism evidence="2 3">
    <name type="scientific">Capsicum annuum</name>
    <name type="common">Capsicum pepper</name>
    <dbReference type="NCBI Taxonomy" id="4072"/>
    <lineage>
        <taxon>Eukaryota</taxon>
        <taxon>Viridiplantae</taxon>
        <taxon>Streptophyta</taxon>
        <taxon>Embryophyta</taxon>
        <taxon>Tracheophyta</taxon>
        <taxon>Spermatophyta</taxon>
        <taxon>Magnoliopsida</taxon>
        <taxon>eudicotyledons</taxon>
        <taxon>Gunneridae</taxon>
        <taxon>Pentapetalae</taxon>
        <taxon>asterids</taxon>
        <taxon>lamiids</taxon>
        <taxon>Solanales</taxon>
        <taxon>Solanaceae</taxon>
        <taxon>Solanoideae</taxon>
        <taxon>Capsiceae</taxon>
        <taxon>Capsicum</taxon>
    </lineage>
</organism>
<sequence>MEEMNIQEEEKKNASGGGIFSAIGSMLAPKHTTDEPTTGGGAKMVVDMDDTRAGKTAATSKMADQVKKLIEMALFWKWNHDNNSYFIFLMFFHVFKILIDVIHQ</sequence>
<accession>A0A2G2ZG91</accession>
<evidence type="ECO:0000256" key="1">
    <source>
        <dbReference type="SAM" id="Phobius"/>
    </source>
</evidence>
<evidence type="ECO:0000313" key="3">
    <source>
        <dbReference type="Proteomes" id="UP000222542"/>
    </source>
</evidence>
<reference evidence="2 3" key="1">
    <citation type="journal article" date="2014" name="Nat. Genet.">
        <title>Genome sequence of the hot pepper provides insights into the evolution of pungency in Capsicum species.</title>
        <authorList>
            <person name="Kim S."/>
            <person name="Park M."/>
            <person name="Yeom S.I."/>
            <person name="Kim Y.M."/>
            <person name="Lee J.M."/>
            <person name="Lee H.A."/>
            <person name="Seo E."/>
            <person name="Choi J."/>
            <person name="Cheong K."/>
            <person name="Kim K.T."/>
            <person name="Jung K."/>
            <person name="Lee G.W."/>
            <person name="Oh S.K."/>
            <person name="Bae C."/>
            <person name="Kim S.B."/>
            <person name="Lee H.Y."/>
            <person name="Kim S.Y."/>
            <person name="Kim M.S."/>
            <person name="Kang B.C."/>
            <person name="Jo Y.D."/>
            <person name="Yang H.B."/>
            <person name="Jeong H.J."/>
            <person name="Kang W.H."/>
            <person name="Kwon J.K."/>
            <person name="Shin C."/>
            <person name="Lim J.Y."/>
            <person name="Park J.H."/>
            <person name="Huh J.H."/>
            <person name="Kim J.S."/>
            <person name="Kim B.D."/>
            <person name="Cohen O."/>
            <person name="Paran I."/>
            <person name="Suh M.C."/>
            <person name="Lee S.B."/>
            <person name="Kim Y.K."/>
            <person name="Shin Y."/>
            <person name="Noh S.J."/>
            <person name="Park J."/>
            <person name="Seo Y.S."/>
            <person name="Kwon S.Y."/>
            <person name="Kim H.A."/>
            <person name="Park J.M."/>
            <person name="Kim H.J."/>
            <person name="Choi S.B."/>
            <person name="Bosland P.W."/>
            <person name="Reeves G."/>
            <person name="Jo S.H."/>
            <person name="Lee B.W."/>
            <person name="Cho H.T."/>
            <person name="Choi H.S."/>
            <person name="Lee M.S."/>
            <person name="Yu Y."/>
            <person name="Do Choi Y."/>
            <person name="Park B.S."/>
            <person name="van Deynze A."/>
            <person name="Ashrafi H."/>
            <person name="Hill T."/>
            <person name="Kim W.T."/>
            <person name="Pai H.S."/>
            <person name="Ahn H.K."/>
            <person name="Yeam I."/>
            <person name="Giovannoni J.J."/>
            <person name="Rose J.K."/>
            <person name="Sorensen I."/>
            <person name="Lee S.J."/>
            <person name="Kim R.W."/>
            <person name="Choi I.Y."/>
            <person name="Choi B.S."/>
            <person name="Lim J.S."/>
            <person name="Lee Y.H."/>
            <person name="Choi D."/>
        </authorList>
    </citation>
    <scope>NUCLEOTIDE SEQUENCE [LARGE SCALE GENOMIC DNA]</scope>
    <source>
        <strain evidence="3">cv. CM334</strain>
    </source>
</reference>
<dbReference type="Proteomes" id="UP000222542">
    <property type="component" value="Unassembled WGS sequence"/>
</dbReference>
<dbReference type="Gramene" id="PHT81008">
    <property type="protein sequence ID" value="PHT81008"/>
    <property type="gene ID" value="T459_14023"/>
</dbReference>
<evidence type="ECO:0000313" key="2">
    <source>
        <dbReference type="EMBL" id="PHT81008.1"/>
    </source>
</evidence>
<keyword evidence="1" id="KW-0472">Membrane</keyword>
<dbReference type="AlphaFoldDB" id="A0A2G2ZG91"/>
<reference evidence="2 3" key="2">
    <citation type="journal article" date="2017" name="Genome Biol.">
        <title>New reference genome sequences of hot pepper reveal the massive evolution of plant disease-resistance genes by retroduplication.</title>
        <authorList>
            <person name="Kim S."/>
            <person name="Park J."/>
            <person name="Yeom S.I."/>
            <person name="Kim Y.M."/>
            <person name="Seo E."/>
            <person name="Kim K.T."/>
            <person name="Kim M.S."/>
            <person name="Lee J.M."/>
            <person name="Cheong K."/>
            <person name="Shin H.S."/>
            <person name="Kim S.B."/>
            <person name="Han K."/>
            <person name="Lee J."/>
            <person name="Park M."/>
            <person name="Lee H.A."/>
            <person name="Lee H.Y."/>
            <person name="Lee Y."/>
            <person name="Oh S."/>
            <person name="Lee J.H."/>
            <person name="Choi E."/>
            <person name="Choi E."/>
            <person name="Lee S.E."/>
            <person name="Jeon J."/>
            <person name="Kim H."/>
            <person name="Choi G."/>
            <person name="Song H."/>
            <person name="Lee J."/>
            <person name="Lee S.C."/>
            <person name="Kwon J.K."/>
            <person name="Lee H.Y."/>
            <person name="Koo N."/>
            <person name="Hong Y."/>
            <person name="Kim R.W."/>
            <person name="Kang W.H."/>
            <person name="Huh J.H."/>
            <person name="Kang B.C."/>
            <person name="Yang T.J."/>
            <person name="Lee Y.H."/>
            <person name="Bennetzen J.L."/>
            <person name="Choi D."/>
        </authorList>
    </citation>
    <scope>NUCLEOTIDE SEQUENCE [LARGE SCALE GENOMIC DNA]</scope>
    <source>
        <strain evidence="3">cv. CM334</strain>
    </source>
</reference>
<dbReference type="STRING" id="4072.A0A2G2ZG91"/>
<keyword evidence="1" id="KW-0812">Transmembrane</keyword>
<feature type="transmembrane region" description="Helical" evidence="1">
    <location>
        <begin position="84"/>
        <end position="102"/>
    </location>
</feature>
<name>A0A2G2ZG91_CAPAN</name>
<proteinExistence type="predicted"/>
<protein>
    <submittedName>
        <fullName evidence="2">Uncharacterized protein</fullName>
    </submittedName>
</protein>
<keyword evidence="1" id="KW-1133">Transmembrane helix</keyword>
<dbReference type="EMBL" id="AYRZ02000005">
    <property type="protein sequence ID" value="PHT81008.1"/>
    <property type="molecule type" value="Genomic_DNA"/>
</dbReference>
<keyword evidence="3" id="KW-1185">Reference proteome</keyword>